<comment type="caution">
    <text evidence="3">The sequence shown here is derived from an EMBL/GenBank/DDBJ whole genome shotgun (WGS) entry which is preliminary data.</text>
</comment>
<protein>
    <recommendedName>
        <fullName evidence="4">G domain-containing protein</fullName>
    </recommendedName>
</protein>
<dbReference type="EMBL" id="LAZR01023911">
    <property type="protein sequence ID" value="KKL76890.1"/>
    <property type="molecule type" value="Genomic_DNA"/>
</dbReference>
<accession>A0A0F9H5J0</accession>
<dbReference type="InterPro" id="IPR027417">
    <property type="entry name" value="P-loop_NTPase"/>
</dbReference>
<feature type="non-terminal residue" evidence="3">
    <location>
        <position position="344"/>
    </location>
</feature>
<evidence type="ECO:0008006" key="4">
    <source>
        <dbReference type="Google" id="ProtNLM"/>
    </source>
</evidence>
<organism evidence="3">
    <name type="scientific">marine sediment metagenome</name>
    <dbReference type="NCBI Taxonomy" id="412755"/>
    <lineage>
        <taxon>unclassified sequences</taxon>
        <taxon>metagenomes</taxon>
        <taxon>ecological metagenomes</taxon>
    </lineage>
</organism>
<evidence type="ECO:0000256" key="2">
    <source>
        <dbReference type="ARBA" id="ARBA00023134"/>
    </source>
</evidence>
<dbReference type="Gene3D" id="3.40.50.300">
    <property type="entry name" value="P-loop containing nucleotide triphosphate hydrolases"/>
    <property type="match status" value="1"/>
</dbReference>
<dbReference type="GO" id="GO:0003924">
    <property type="term" value="F:GTPase activity"/>
    <property type="evidence" value="ECO:0007669"/>
    <property type="project" value="InterPro"/>
</dbReference>
<name>A0A0F9H5J0_9ZZZZ</name>
<dbReference type="SUPFAM" id="SSF52540">
    <property type="entry name" value="P-loop containing nucleoside triphosphate hydrolases"/>
    <property type="match status" value="1"/>
</dbReference>
<sequence>MEKLLEKSVVNGFIFSIFGELGPSPLYCFPNYVSEKELKDMQEKSRNKNILTLTYRDVTQISIKNLSLFISDKIISDENELKKIQYFAILPYPDFNATSLTFFHAVSTTSSENLVATAFSILVKEKRRSFLYNNINRIKPVIIEFFKKFDKELHNEYKKQDEIEHFFYDLLSKIIEIEKNPSTQIATHRKLKLIFAGLDDSGKTSFLLSVDRKYSKLIGLKPTTGASIKSIEALGATIFLWDLGGQLQFRKKYINKAEIYLYEADLLFYFIDIKNRIRFEESIEYLQNLKSAMREFNQNTPIIYVLSKGDPDILHSGEIKGNIEFIKNELFKLTPNEPVEVYTT</sequence>
<keyword evidence="2" id="KW-0342">GTP-binding</keyword>
<evidence type="ECO:0000313" key="3">
    <source>
        <dbReference type="EMBL" id="KKL76890.1"/>
    </source>
</evidence>
<proteinExistence type="predicted"/>
<dbReference type="Pfam" id="PF00025">
    <property type="entry name" value="Arf"/>
    <property type="match status" value="1"/>
</dbReference>
<reference evidence="3" key="1">
    <citation type="journal article" date="2015" name="Nature">
        <title>Complex archaea that bridge the gap between prokaryotes and eukaryotes.</title>
        <authorList>
            <person name="Spang A."/>
            <person name="Saw J.H."/>
            <person name="Jorgensen S.L."/>
            <person name="Zaremba-Niedzwiedzka K."/>
            <person name="Martijn J."/>
            <person name="Lind A.E."/>
            <person name="van Eijk R."/>
            <person name="Schleper C."/>
            <person name="Guy L."/>
            <person name="Ettema T.J."/>
        </authorList>
    </citation>
    <scope>NUCLEOTIDE SEQUENCE</scope>
</reference>
<evidence type="ECO:0000256" key="1">
    <source>
        <dbReference type="ARBA" id="ARBA00022741"/>
    </source>
</evidence>
<dbReference type="GO" id="GO:0005525">
    <property type="term" value="F:GTP binding"/>
    <property type="evidence" value="ECO:0007669"/>
    <property type="project" value="UniProtKB-KW"/>
</dbReference>
<gene>
    <name evidence="3" type="ORF">LCGC14_2040380</name>
</gene>
<keyword evidence="1" id="KW-0547">Nucleotide-binding</keyword>
<dbReference type="InterPro" id="IPR006689">
    <property type="entry name" value="Small_GTPase_ARF/SAR"/>
</dbReference>
<dbReference type="PANTHER" id="PTHR45697">
    <property type="entry name" value="ADP-RIBOSYLATION FACTOR-LIKE PROTEIN 2-RELATED"/>
    <property type="match status" value="1"/>
</dbReference>
<dbReference type="AlphaFoldDB" id="A0A0F9H5J0"/>
<dbReference type="InterPro" id="IPR044612">
    <property type="entry name" value="ARL2/3"/>
</dbReference>